<dbReference type="InterPro" id="IPR015510">
    <property type="entry name" value="PGRP"/>
</dbReference>
<evidence type="ECO:0000313" key="3">
    <source>
        <dbReference type="EMBL" id="ATA80337.1"/>
    </source>
</evidence>
<organism evidence="3 4">
    <name type="scientific">Capnocytophaga sputigena</name>
    <dbReference type="NCBI Taxonomy" id="1019"/>
    <lineage>
        <taxon>Bacteria</taxon>
        <taxon>Pseudomonadati</taxon>
        <taxon>Bacteroidota</taxon>
        <taxon>Flavobacteriia</taxon>
        <taxon>Flavobacteriales</taxon>
        <taxon>Flavobacteriaceae</taxon>
        <taxon>Capnocytophaga</taxon>
    </lineage>
</organism>
<dbReference type="GO" id="GO:0008745">
    <property type="term" value="F:N-acetylmuramoyl-L-alanine amidase activity"/>
    <property type="evidence" value="ECO:0007669"/>
    <property type="project" value="UniProtKB-EC"/>
</dbReference>
<dbReference type="GO" id="GO:0008270">
    <property type="term" value="F:zinc ion binding"/>
    <property type="evidence" value="ECO:0007669"/>
    <property type="project" value="InterPro"/>
</dbReference>
<dbReference type="PANTHER" id="PTHR11022:SF41">
    <property type="entry name" value="PEPTIDOGLYCAN-RECOGNITION PROTEIN LC-RELATED"/>
    <property type="match status" value="1"/>
</dbReference>
<proteinExistence type="inferred from homology"/>
<dbReference type="EC" id="3.5.1.28" evidence="3"/>
<reference evidence="4" key="1">
    <citation type="submission" date="2017-06" db="EMBL/GenBank/DDBJ databases">
        <title>Capnocytophaga spp. assemblies.</title>
        <authorList>
            <person name="Gulvik C.A."/>
        </authorList>
    </citation>
    <scope>NUCLEOTIDE SEQUENCE [LARGE SCALE GENOMIC DNA]</scope>
    <source>
        <strain evidence="4">H4486</strain>
    </source>
</reference>
<feature type="domain" description="Peptidoglycan recognition protein family" evidence="2">
    <location>
        <begin position="2"/>
        <end position="124"/>
    </location>
</feature>
<sequence length="144" mass="16319">MKKSTRNIRYLVVHCSATPEGRDHTVKDIDLWHKQRGFNEIGYNYIVRLNGTVEEGRDVNKVPAHVEGHNKDSIGICYIGGIDKNTLQPKDTRTVAQKEALKKLLTELKVLYPQAEILGHRDFPGVAKACPCFNAKDEYKNISK</sequence>
<gene>
    <name evidence="3" type="ORF">CGC59_11910</name>
</gene>
<dbReference type="Gene3D" id="3.40.80.10">
    <property type="entry name" value="Peptidoglycan recognition protein-like"/>
    <property type="match status" value="1"/>
</dbReference>
<name>A0A250F8I5_CAPSP</name>
<dbReference type="RefSeq" id="WP_095902086.1">
    <property type="nucleotide sequence ID" value="NZ_CP022383.1"/>
</dbReference>
<dbReference type="CDD" id="cd06583">
    <property type="entry name" value="PGRP"/>
    <property type="match status" value="1"/>
</dbReference>
<dbReference type="PANTHER" id="PTHR11022">
    <property type="entry name" value="PEPTIDOGLYCAN RECOGNITION PROTEIN"/>
    <property type="match status" value="1"/>
</dbReference>
<dbReference type="InterPro" id="IPR006619">
    <property type="entry name" value="PGRP_domain_met/bac"/>
</dbReference>
<dbReference type="Proteomes" id="UP000217334">
    <property type="component" value="Chromosome"/>
</dbReference>
<evidence type="ECO:0000256" key="1">
    <source>
        <dbReference type="ARBA" id="ARBA00007553"/>
    </source>
</evidence>
<evidence type="ECO:0000259" key="2">
    <source>
        <dbReference type="SMART" id="SM00701"/>
    </source>
</evidence>
<dbReference type="EMBL" id="CP022383">
    <property type="protein sequence ID" value="ATA80337.1"/>
    <property type="molecule type" value="Genomic_DNA"/>
</dbReference>
<dbReference type="GO" id="GO:0009253">
    <property type="term" value="P:peptidoglycan catabolic process"/>
    <property type="evidence" value="ECO:0007669"/>
    <property type="project" value="InterPro"/>
</dbReference>
<dbReference type="AlphaFoldDB" id="A0A250F8I5"/>
<dbReference type="SMART" id="SM00701">
    <property type="entry name" value="PGRP"/>
    <property type="match status" value="1"/>
</dbReference>
<dbReference type="SUPFAM" id="SSF55846">
    <property type="entry name" value="N-acetylmuramoyl-L-alanine amidase-like"/>
    <property type="match status" value="1"/>
</dbReference>
<protein>
    <submittedName>
        <fullName evidence="3">Lysozyme</fullName>
        <ecNumber evidence="3">3.5.1.28</ecNumber>
    </submittedName>
</protein>
<accession>A0A250F8I5</accession>
<keyword evidence="3" id="KW-0378">Hydrolase</keyword>
<evidence type="ECO:0000313" key="4">
    <source>
        <dbReference type="Proteomes" id="UP000217334"/>
    </source>
</evidence>
<dbReference type="InterPro" id="IPR036505">
    <property type="entry name" value="Amidase/PGRP_sf"/>
</dbReference>
<dbReference type="Pfam" id="PF01510">
    <property type="entry name" value="Amidase_2"/>
    <property type="match status" value="1"/>
</dbReference>
<dbReference type="InterPro" id="IPR002502">
    <property type="entry name" value="Amidase_domain"/>
</dbReference>
<comment type="similarity">
    <text evidence="1">Belongs to the N-acetylmuramoyl-L-alanine amidase 2 family.</text>
</comment>